<dbReference type="AlphaFoldDB" id="A0A8J2TBQ7"/>
<evidence type="ECO:0000256" key="9">
    <source>
        <dbReference type="SAM" id="MobiDB-lite"/>
    </source>
</evidence>
<comment type="similarity">
    <text evidence="3">Belongs to the WHI5/NRM1 family.</text>
</comment>
<dbReference type="GO" id="GO:0000082">
    <property type="term" value="P:G1/S transition of mitotic cell cycle"/>
    <property type="evidence" value="ECO:0007669"/>
    <property type="project" value="InterPro"/>
</dbReference>
<comment type="subcellular location">
    <subcellularLocation>
        <location evidence="2">Cytoplasm</location>
    </subcellularLocation>
    <subcellularLocation>
        <location evidence="1">Nucleus</location>
    </subcellularLocation>
</comment>
<feature type="compositionally biased region" description="Polar residues" evidence="9">
    <location>
        <begin position="274"/>
        <end position="283"/>
    </location>
</feature>
<feature type="region of interest" description="Disordered" evidence="9">
    <location>
        <begin position="208"/>
        <end position="406"/>
    </location>
</feature>
<dbReference type="InterPro" id="IPR039198">
    <property type="entry name" value="Srl3/Whi5"/>
</dbReference>
<dbReference type="InterPro" id="IPR013734">
    <property type="entry name" value="TF_Nrm1/Whi5"/>
</dbReference>
<feature type="compositionally biased region" description="Acidic residues" evidence="9">
    <location>
        <begin position="388"/>
        <end position="406"/>
    </location>
</feature>
<dbReference type="EMBL" id="HG316469">
    <property type="protein sequence ID" value="CDF91953.1"/>
    <property type="molecule type" value="Genomic_DNA"/>
</dbReference>
<feature type="compositionally biased region" description="Polar residues" evidence="9">
    <location>
        <begin position="1"/>
        <end position="12"/>
    </location>
</feature>
<dbReference type="Proteomes" id="UP000019375">
    <property type="component" value="Unassembled WGS sequence"/>
</dbReference>
<evidence type="ECO:0000256" key="2">
    <source>
        <dbReference type="ARBA" id="ARBA00004496"/>
    </source>
</evidence>
<accession>A0A8J2TBQ7</accession>
<feature type="compositionally biased region" description="Polar residues" evidence="9">
    <location>
        <begin position="79"/>
        <end position="89"/>
    </location>
</feature>
<proteinExistence type="inferred from homology"/>
<dbReference type="GO" id="GO:0003712">
    <property type="term" value="F:transcription coregulator activity"/>
    <property type="evidence" value="ECO:0007669"/>
    <property type="project" value="TreeGrafter"/>
</dbReference>
<feature type="region of interest" description="Disordered" evidence="9">
    <location>
        <begin position="171"/>
        <end position="194"/>
    </location>
</feature>
<feature type="compositionally biased region" description="Low complexity" evidence="9">
    <location>
        <begin position="303"/>
        <end position="330"/>
    </location>
</feature>
<evidence type="ECO:0000256" key="3">
    <source>
        <dbReference type="ARBA" id="ARBA00006922"/>
    </source>
</evidence>
<dbReference type="PANTHER" id="PTHR28246">
    <property type="entry name" value="G1-SPECIFIC TRANSCRIPTIONAL REPRESSOR WHI5-RELATED"/>
    <property type="match status" value="1"/>
</dbReference>
<sequence>MEMIDSGSSAADTTPKRDSSKRSSAEYMRAMASPVGNGRANDAGSPETPSPPYHARRSSTSLGYFTSPLHPRAGAILSKNDTSSPNDNAYTVPHSPGVPRSRLMPPTTPKSRNAEVFLSPPPKLKSPSVYKDNGKPIREISNGLKARLNYALVKLQNGWVDKTLPELENELDESHQRIPHQQQHLRPRYRGSYHNEYASVEEEVAYISSHSDEEGDNGNSAHLAFLKALSSPKKKHRQNAPPTSPLQWSAREKKSPSSKKQQQPSEVEAIETLMSLSSPQRTHPPQEFTVSVPGRNSDHNDSNDNNQVSSQQPQSTFPSSPSSSSSSARSNSDRLSQPLNQRGIGRMVRPLMVPNLQTQSSASELSPDSTTSEKHSNQLRYAQHQTDIETDVEDSAGDEDDEDEVV</sequence>
<dbReference type="GO" id="GO:0005737">
    <property type="term" value="C:cytoplasm"/>
    <property type="evidence" value="ECO:0007669"/>
    <property type="project" value="UniProtKB-SubCell"/>
</dbReference>
<dbReference type="Pfam" id="PF08528">
    <property type="entry name" value="Whi5"/>
    <property type="match status" value="1"/>
</dbReference>
<gene>
    <name evidence="10" type="ORF">BN860_00804g</name>
</gene>
<organism evidence="10 11">
    <name type="scientific">Zygosaccharomyces bailii (strain CLIB 213 / ATCC 58445 / CBS 680 / BCRC 21525 / NBRC 1098 / NCYC 1416 / NRRL Y-2227)</name>
    <dbReference type="NCBI Taxonomy" id="1333698"/>
    <lineage>
        <taxon>Eukaryota</taxon>
        <taxon>Fungi</taxon>
        <taxon>Dikarya</taxon>
        <taxon>Ascomycota</taxon>
        <taxon>Saccharomycotina</taxon>
        <taxon>Saccharomycetes</taxon>
        <taxon>Saccharomycetales</taxon>
        <taxon>Saccharomycetaceae</taxon>
        <taxon>Zygosaccharomyces</taxon>
    </lineage>
</organism>
<keyword evidence="6" id="KW-0805">Transcription regulation</keyword>
<keyword evidence="8" id="KW-0539">Nucleus</keyword>
<dbReference type="OrthoDB" id="2359117at2759"/>
<evidence type="ECO:0000313" key="10">
    <source>
        <dbReference type="EMBL" id="CDF91953.1"/>
    </source>
</evidence>
<name>A0A8J2TBQ7_ZYGB2</name>
<evidence type="ECO:0000256" key="8">
    <source>
        <dbReference type="ARBA" id="ARBA00023242"/>
    </source>
</evidence>
<evidence type="ECO:0000313" key="11">
    <source>
        <dbReference type="Proteomes" id="UP000019375"/>
    </source>
</evidence>
<feature type="compositionally biased region" description="Basic and acidic residues" evidence="9">
    <location>
        <begin position="14"/>
        <end position="24"/>
    </location>
</feature>
<evidence type="ECO:0000256" key="4">
    <source>
        <dbReference type="ARBA" id="ARBA00022490"/>
    </source>
</evidence>
<reference evidence="11" key="1">
    <citation type="journal article" date="2013" name="Genome Announc.">
        <title>Genome sequence of the food spoilage yeast Zygosaccharomyces bailii CLIB 213(T).</title>
        <authorList>
            <person name="Galeote V."/>
            <person name="Bigey F."/>
            <person name="Devillers H."/>
            <person name="Neuveglise C."/>
            <person name="Dequin S."/>
        </authorList>
    </citation>
    <scope>NUCLEOTIDE SEQUENCE [LARGE SCALE GENOMIC DNA]</scope>
    <source>
        <strain evidence="11">CLIB 213 / ATCC 58445 / CBS 680 / CCRC 21525 / NBRC 1098 / NCYC 1416 / NRRL Y-2227</strain>
    </source>
</reference>
<evidence type="ECO:0000256" key="7">
    <source>
        <dbReference type="ARBA" id="ARBA00023163"/>
    </source>
</evidence>
<dbReference type="GO" id="GO:0033309">
    <property type="term" value="C:SBF transcription complex"/>
    <property type="evidence" value="ECO:0007669"/>
    <property type="project" value="TreeGrafter"/>
</dbReference>
<feature type="compositionally biased region" description="Polar residues" evidence="9">
    <location>
        <begin position="355"/>
        <end position="370"/>
    </location>
</feature>
<dbReference type="PANTHER" id="PTHR28246:SF1">
    <property type="entry name" value="G1-SPECIFIC TRANSCRIPTIONAL REPRESSOR WHI5-RELATED"/>
    <property type="match status" value="1"/>
</dbReference>
<keyword evidence="5" id="KW-0678">Repressor</keyword>
<protein>
    <submittedName>
        <fullName evidence="10">ZYBA0S16-00804g1_1</fullName>
    </submittedName>
</protein>
<keyword evidence="7" id="KW-0804">Transcription</keyword>
<feature type="region of interest" description="Disordered" evidence="9">
    <location>
        <begin position="1"/>
        <end position="136"/>
    </location>
</feature>
<keyword evidence="4" id="KW-0963">Cytoplasm</keyword>
<evidence type="ECO:0000256" key="5">
    <source>
        <dbReference type="ARBA" id="ARBA00022491"/>
    </source>
</evidence>
<evidence type="ECO:0000256" key="1">
    <source>
        <dbReference type="ARBA" id="ARBA00004123"/>
    </source>
</evidence>
<evidence type="ECO:0000256" key="6">
    <source>
        <dbReference type="ARBA" id="ARBA00023015"/>
    </source>
</evidence>
<keyword evidence="11" id="KW-1185">Reference proteome</keyword>